<dbReference type="RefSeq" id="WP_266601294.1">
    <property type="nucleotide sequence ID" value="NZ_JAPHNL010000233.1"/>
</dbReference>
<keyword evidence="4" id="KW-1185">Reference proteome</keyword>
<evidence type="ECO:0000313" key="3">
    <source>
        <dbReference type="EMBL" id="MCX3061711.1"/>
    </source>
</evidence>
<evidence type="ECO:0000256" key="2">
    <source>
        <dbReference type="SAM" id="SignalP"/>
    </source>
</evidence>
<feature type="chain" id="PRO_5046703881" description="Secreted protein" evidence="2">
    <location>
        <begin position="38"/>
        <end position="498"/>
    </location>
</feature>
<reference evidence="3" key="1">
    <citation type="submission" date="2022-10" db="EMBL/GenBank/DDBJ databases">
        <title>Streptomyces beihaiensis sp. nov., a chitin degrading actinobacterium, isolated from shrimp pond soil.</title>
        <authorList>
            <person name="Xie J."/>
            <person name="Shen N."/>
        </authorList>
    </citation>
    <scope>NUCLEOTIDE SEQUENCE</scope>
    <source>
        <strain evidence="3">GXMU-J5</strain>
    </source>
</reference>
<keyword evidence="2" id="KW-0732">Signal</keyword>
<dbReference type="InterPro" id="IPR006311">
    <property type="entry name" value="TAT_signal"/>
</dbReference>
<protein>
    <recommendedName>
        <fullName evidence="5">Secreted protein</fullName>
    </recommendedName>
</protein>
<accession>A0ABT3TZ14</accession>
<name>A0ABT3TZ14_9ACTN</name>
<dbReference type="EMBL" id="JAPHNL010000233">
    <property type="protein sequence ID" value="MCX3061711.1"/>
    <property type="molecule type" value="Genomic_DNA"/>
</dbReference>
<feature type="region of interest" description="Disordered" evidence="1">
    <location>
        <begin position="410"/>
        <end position="441"/>
    </location>
</feature>
<sequence length="498" mass="53177">MPRISLSRASRRGPARTGVAVAAVALAAMALVPSATAANSARAEGAGAAAVMSPVAAARSAAHPGRATRASAAAAAKLRLTVHRVPDPSQKKMDATFANSSIHTIVNSAVNHHLHRSSTSACTADERAARPTYPSVPTNSVYCWDKGDATTQHWSPQGLTSSGDSDGDGMWGTDRVLVSGWGSANQSAKLGRLALINADVDSTHYLGYRWALPVIPINGGTDFRPLKSHMGGMVWWGDKLLVTGSLGGTNEHKHHNAIYVFSTKHIYRANTSASWTGKRGSQVSAHGYQYFWPAIGSYSVGDDHCSATSADTRTPCFDGLALDRSSNPYTLVANEFVTTNPKHYRTARVWRYKLAPTSRLMPIAVNSAGHADPMDVYDTGIVGMQGTFSRTENGERVLYTADSVAGPKVAGVPWREPLPGAGQRTAAHDPTSAHGSTTGARTWAQHSEGMTYMPDQQRVWSQTEWAADSNGDWPTDHPVRERVLFTVPLSSLRGALTP</sequence>
<proteinExistence type="predicted"/>
<dbReference type="PROSITE" id="PS51318">
    <property type="entry name" value="TAT"/>
    <property type="match status" value="1"/>
</dbReference>
<gene>
    <name evidence="3" type="ORF">OFY01_18465</name>
</gene>
<evidence type="ECO:0000256" key="1">
    <source>
        <dbReference type="SAM" id="MobiDB-lite"/>
    </source>
</evidence>
<comment type="caution">
    <text evidence="3">The sequence shown here is derived from an EMBL/GenBank/DDBJ whole genome shotgun (WGS) entry which is preliminary data.</text>
</comment>
<organism evidence="3 4">
    <name type="scientific">Streptomyces beihaiensis</name>
    <dbReference type="NCBI Taxonomy" id="2984495"/>
    <lineage>
        <taxon>Bacteria</taxon>
        <taxon>Bacillati</taxon>
        <taxon>Actinomycetota</taxon>
        <taxon>Actinomycetes</taxon>
        <taxon>Kitasatosporales</taxon>
        <taxon>Streptomycetaceae</taxon>
        <taxon>Streptomyces</taxon>
    </lineage>
</organism>
<evidence type="ECO:0000313" key="4">
    <source>
        <dbReference type="Proteomes" id="UP001163064"/>
    </source>
</evidence>
<dbReference type="Proteomes" id="UP001163064">
    <property type="component" value="Unassembled WGS sequence"/>
</dbReference>
<evidence type="ECO:0008006" key="5">
    <source>
        <dbReference type="Google" id="ProtNLM"/>
    </source>
</evidence>
<feature type="signal peptide" evidence="2">
    <location>
        <begin position="1"/>
        <end position="37"/>
    </location>
</feature>